<gene>
    <name evidence="2" type="primary">LOC112047712</name>
</gene>
<dbReference type="GeneID" id="112047712"/>
<protein>
    <submittedName>
        <fullName evidence="2">Uncharacterized protein LOC112047712</fullName>
    </submittedName>
</protein>
<dbReference type="OrthoDB" id="21522at2759"/>
<dbReference type="PANTHER" id="PTHR16356">
    <property type="entry name" value="TRANSMEMBRANE AND COILED-COIL DOMAIN-CONTAINING PROTEIN 6 TMCO6"/>
    <property type="match status" value="1"/>
</dbReference>
<reference evidence="2" key="1">
    <citation type="submission" date="2025-08" db="UniProtKB">
        <authorList>
            <consortium name="RefSeq"/>
        </authorList>
    </citation>
    <scope>IDENTIFICATION</scope>
</reference>
<sequence length="334" mass="37157">MEEPVSNVRQSTRNLLKLSRRLHRDEENDLRRSLKATSITSEDIARIASKLKTKSAVTVAELRTLENGLMDDAKHIQVFLSVHGSLRGLVRELTGVHADKQCAAAACCCNLALGDVRTCTTLAKAAGSYLVAALDNLMLELAVTCAWTLGNLAGSGDKVSHILTAQGALSKLSDHHTSEEMQDAAVYALLHFTQQMKDDLKEDHLQLILNALSKLELTASSSQLLFILSCHDHFVQNMSQELLGKVLTHLPNVIDMHNKQTKICYDLIYIVRVLANCDSKYEIILNYCVCNNIFNDLKYILSRKNLVVNDSLLWLIGNLYMCCGDDNLFLKLLT</sequence>
<name>A0A6J1N6H2_BICAN</name>
<dbReference type="Proteomes" id="UP001652582">
    <property type="component" value="Chromosome 14"/>
</dbReference>
<dbReference type="PANTHER" id="PTHR16356:SF1">
    <property type="entry name" value="TRANSMEMBRANE AND COILED-COIL DOMAIN-CONTAINING PROTEIN 6"/>
    <property type="match status" value="1"/>
</dbReference>
<dbReference type="Gene3D" id="1.25.10.10">
    <property type="entry name" value="Leucine-rich Repeat Variant"/>
    <property type="match status" value="1"/>
</dbReference>
<keyword evidence="1" id="KW-1185">Reference proteome</keyword>
<evidence type="ECO:0000313" key="2">
    <source>
        <dbReference type="RefSeq" id="XP_023940692.1"/>
    </source>
</evidence>
<dbReference type="RefSeq" id="XP_023940692.1">
    <property type="nucleotide sequence ID" value="XM_024084924.2"/>
</dbReference>
<dbReference type="SUPFAM" id="SSF48371">
    <property type="entry name" value="ARM repeat"/>
    <property type="match status" value="1"/>
</dbReference>
<organism evidence="1 2">
    <name type="scientific">Bicyclus anynana</name>
    <name type="common">Squinting bush brown butterfly</name>
    <dbReference type="NCBI Taxonomy" id="110368"/>
    <lineage>
        <taxon>Eukaryota</taxon>
        <taxon>Metazoa</taxon>
        <taxon>Ecdysozoa</taxon>
        <taxon>Arthropoda</taxon>
        <taxon>Hexapoda</taxon>
        <taxon>Insecta</taxon>
        <taxon>Pterygota</taxon>
        <taxon>Neoptera</taxon>
        <taxon>Endopterygota</taxon>
        <taxon>Lepidoptera</taxon>
        <taxon>Glossata</taxon>
        <taxon>Ditrysia</taxon>
        <taxon>Papilionoidea</taxon>
        <taxon>Nymphalidae</taxon>
        <taxon>Satyrinae</taxon>
        <taxon>Satyrini</taxon>
        <taxon>Mycalesina</taxon>
        <taxon>Bicyclus</taxon>
    </lineage>
</organism>
<dbReference type="InterPro" id="IPR011989">
    <property type="entry name" value="ARM-like"/>
</dbReference>
<dbReference type="AlphaFoldDB" id="A0A6J1N6H2"/>
<evidence type="ECO:0000313" key="1">
    <source>
        <dbReference type="Proteomes" id="UP001652582"/>
    </source>
</evidence>
<dbReference type="InterPro" id="IPR016024">
    <property type="entry name" value="ARM-type_fold"/>
</dbReference>
<dbReference type="KEGG" id="bany:112047712"/>
<proteinExistence type="predicted"/>
<accession>A0A6J1N6H2</accession>